<organism evidence="8 9">
    <name type="scientific">Actinophytocola gossypii</name>
    <dbReference type="NCBI Taxonomy" id="2812003"/>
    <lineage>
        <taxon>Bacteria</taxon>
        <taxon>Bacillati</taxon>
        <taxon>Actinomycetota</taxon>
        <taxon>Actinomycetes</taxon>
        <taxon>Pseudonocardiales</taxon>
        <taxon>Pseudonocardiaceae</taxon>
    </lineage>
</organism>
<dbReference type="CDD" id="cd01639">
    <property type="entry name" value="IMPase"/>
    <property type="match status" value="1"/>
</dbReference>
<proteinExistence type="inferred from homology"/>
<dbReference type="RefSeq" id="WP_260191421.1">
    <property type="nucleotide sequence ID" value="NZ_JAFFZE010000010.1"/>
</dbReference>
<protein>
    <recommendedName>
        <fullName evidence="7">Inositol-1-monophosphatase</fullName>
        <ecNumber evidence="7">3.1.3.25</ecNumber>
    </recommendedName>
</protein>
<dbReference type="PANTHER" id="PTHR20854:SF4">
    <property type="entry name" value="INOSITOL-1-MONOPHOSPHATASE-RELATED"/>
    <property type="match status" value="1"/>
</dbReference>
<dbReference type="EC" id="3.1.3.25" evidence="7"/>
<keyword evidence="9" id="KW-1185">Reference proteome</keyword>
<dbReference type="PANTHER" id="PTHR20854">
    <property type="entry name" value="INOSITOL MONOPHOSPHATASE"/>
    <property type="match status" value="1"/>
</dbReference>
<comment type="cofactor">
    <cofactor evidence="2 7">
        <name>Mg(2+)</name>
        <dbReference type="ChEBI" id="CHEBI:18420"/>
    </cofactor>
</comment>
<dbReference type="Proteomes" id="UP001156441">
    <property type="component" value="Unassembled WGS sequence"/>
</dbReference>
<dbReference type="Gene3D" id="3.30.540.10">
    <property type="entry name" value="Fructose-1,6-Bisphosphatase, subunit A, domain 1"/>
    <property type="match status" value="1"/>
</dbReference>
<sequence length="270" mass="28209">MGPVGVEEGDLLEIAVSVASAAAELARTAREDAIRDVGTKSSETDVVTAADLAVERLVRERLAELRPGEPVLGEEAGGSTPTPHDGVSWVVDPIDGTVNYLYGYPWYAVSLAAQVGGESVAAAVVEPVSGRRWTAARGGGAFLDGRPLRVSASTRLELSLVGTGFAYRPERRVRQAAGVPGLLSRVRDIRRAGAASLDLCAVAAGWLDGYFEHGLNRWDWAGGALIAAEAGAVVRLPESDDDTDGLTFVAAPGIADDLWAALAETGYLDL</sequence>
<dbReference type="InterPro" id="IPR000760">
    <property type="entry name" value="Inositol_monophosphatase-like"/>
</dbReference>
<dbReference type="Gene3D" id="3.40.190.80">
    <property type="match status" value="1"/>
</dbReference>
<gene>
    <name evidence="8" type="ORF">JT362_12745</name>
</gene>
<dbReference type="InterPro" id="IPR020550">
    <property type="entry name" value="Inositol_monophosphatase_CS"/>
</dbReference>
<comment type="similarity">
    <text evidence="3 7">Belongs to the inositol monophosphatase superfamily.</text>
</comment>
<dbReference type="Pfam" id="PF00459">
    <property type="entry name" value="Inositol_P"/>
    <property type="match status" value="1"/>
</dbReference>
<dbReference type="PROSITE" id="PS00629">
    <property type="entry name" value="IMP_1"/>
    <property type="match status" value="1"/>
</dbReference>
<evidence type="ECO:0000313" key="8">
    <source>
        <dbReference type="EMBL" id="MCT2583985.1"/>
    </source>
</evidence>
<keyword evidence="5 7" id="KW-0378">Hydrolase</keyword>
<reference evidence="8 9" key="1">
    <citation type="submission" date="2021-02" db="EMBL/GenBank/DDBJ databases">
        <title>Actinophytocola xerophila sp. nov., isolated from soil of cotton cropping field.</title>
        <authorList>
            <person name="Huang R."/>
            <person name="Chen X."/>
            <person name="Ge X."/>
            <person name="Liu W."/>
        </authorList>
    </citation>
    <scope>NUCLEOTIDE SEQUENCE [LARGE SCALE GENOMIC DNA]</scope>
    <source>
        <strain evidence="8 9">S1-96</strain>
    </source>
</reference>
<dbReference type="SUPFAM" id="SSF56655">
    <property type="entry name" value="Carbohydrate phosphatase"/>
    <property type="match status" value="1"/>
</dbReference>
<evidence type="ECO:0000313" key="9">
    <source>
        <dbReference type="Proteomes" id="UP001156441"/>
    </source>
</evidence>
<evidence type="ECO:0000256" key="1">
    <source>
        <dbReference type="ARBA" id="ARBA00001033"/>
    </source>
</evidence>
<evidence type="ECO:0000256" key="4">
    <source>
        <dbReference type="ARBA" id="ARBA00022723"/>
    </source>
</evidence>
<evidence type="ECO:0000256" key="3">
    <source>
        <dbReference type="ARBA" id="ARBA00009759"/>
    </source>
</evidence>
<dbReference type="PROSITE" id="PS00630">
    <property type="entry name" value="IMP_2"/>
    <property type="match status" value="1"/>
</dbReference>
<dbReference type="InterPro" id="IPR033942">
    <property type="entry name" value="IMPase"/>
</dbReference>
<evidence type="ECO:0000256" key="7">
    <source>
        <dbReference type="RuleBase" id="RU364068"/>
    </source>
</evidence>
<accession>A0ABT2J801</accession>
<evidence type="ECO:0000256" key="6">
    <source>
        <dbReference type="ARBA" id="ARBA00022842"/>
    </source>
</evidence>
<evidence type="ECO:0000256" key="2">
    <source>
        <dbReference type="ARBA" id="ARBA00001946"/>
    </source>
</evidence>
<name>A0ABT2J801_9PSEU</name>
<keyword evidence="4 7" id="KW-0479">Metal-binding</keyword>
<evidence type="ECO:0000256" key="5">
    <source>
        <dbReference type="ARBA" id="ARBA00022801"/>
    </source>
</evidence>
<keyword evidence="6 7" id="KW-0460">Magnesium</keyword>
<comment type="catalytic activity">
    <reaction evidence="1 7">
        <text>a myo-inositol phosphate + H2O = myo-inositol + phosphate</text>
        <dbReference type="Rhea" id="RHEA:24056"/>
        <dbReference type="ChEBI" id="CHEBI:15377"/>
        <dbReference type="ChEBI" id="CHEBI:17268"/>
        <dbReference type="ChEBI" id="CHEBI:43474"/>
        <dbReference type="ChEBI" id="CHEBI:84139"/>
        <dbReference type="EC" id="3.1.3.25"/>
    </reaction>
</comment>
<dbReference type="PRINTS" id="PR00377">
    <property type="entry name" value="IMPHPHTASES"/>
</dbReference>
<comment type="caution">
    <text evidence="8">The sequence shown here is derived from an EMBL/GenBank/DDBJ whole genome shotgun (WGS) entry which is preliminary data.</text>
</comment>
<dbReference type="EMBL" id="JAFFZE010000010">
    <property type="protein sequence ID" value="MCT2583985.1"/>
    <property type="molecule type" value="Genomic_DNA"/>
</dbReference>
<dbReference type="InterPro" id="IPR020583">
    <property type="entry name" value="Inositol_monoP_metal-BS"/>
</dbReference>